<evidence type="ECO:0000313" key="1">
    <source>
        <dbReference type="EMBL" id="KAL3498413.1"/>
    </source>
</evidence>
<reference evidence="1 2" key="1">
    <citation type="submission" date="2024-11" db="EMBL/GenBank/DDBJ databases">
        <title>A near-complete genome assembly of Cinchona calisaya.</title>
        <authorList>
            <person name="Lian D.C."/>
            <person name="Zhao X.W."/>
            <person name="Wei L."/>
        </authorList>
    </citation>
    <scope>NUCLEOTIDE SEQUENCE [LARGE SCALE GENOMIC DNA]</scope>
    <source>
        <tissue evidence="1">Nenye</tissue>
    </source>
</reference>
<organism evidence="1 2">
    <name type="scientific">Cinchona calisaya</name>
    <dbReference type="NCBI Taxonomy" id="153742"/>
    <lineage>
        <taxon>Eukaryota</taxon>
        <taxon>Viridiplantae</taxon>
        <taxon>Streptophyta</taxon>
        <taxon>Embryophyta</taxon>
        <taxon>Tracheophyta</taxon>
        <taxon>Spermatophyta</taxon>
        <taxon>Magnoliopsida</taxon>
        <taxon>eudicotyledons</taxon>
        <taxon>Gunneridae</taxon>
        <taxon>Pentapetalae</taxon>
        <taxon>asterids</taxon>
        <taxon>lamiids</taxon>
        <taxon>Gentianales</taxon>
        <taxon>Rubiaceae</taxon>
        <taxon>Cinchonoideae</taxon>
        <taxon>Cinchoneae</taxon>
        <taxon>Cinchona</taxon>
    </lineage>
</organism>
<proteinExistence type="predicted"/>
<protein>
    <submittedName>
        <fullName evidence="1">Uncharacterized protein</fullName>
    </submittedName>
</protein>
<name>A0ABD2XU57_9GENT</name>
<dbReference type="Proteomes" id="UP001630127">
    <property type="component" value="Unassembled WGS sequence"/>
</dbReference>
<comment type="caution">
    <text evidence="1">The sequence shown here is derived from an EMBL/GenBank/DDBJ whole genome shotgun (WGS) entry which is preliminary data.</text>
</comment>
<sequence>MDELNFCKGEKDLAWIEIDQLKVKVDQLKAEASNNYISSINFFLNSKGFHKDLKKFSNVAMKMGYTIVMDNILDDFSKVDLDISENPYYNKKAIGKNYQ</sequence>
<dbReference type="AlphaFoldDB" id="A0ABD2XU57"/>
<keyword evidence="2" id="KW-1185">Reference proteome</keyword>
<dbReference type="EMBL" id="JBJUIK010000017">
    <property type="protein sequence ID" value="KAL3498413.1"/>
    <property type="molecule type" value="Genomic_DNA"/>
</dbReference>
<accession>A0ABD2XU57</accession>
<evidence type="ECO:0000313" key="2">
    <source>
        <dbReference type="Proteomes" id="UP001630127"/>
    </source>
</evidence>
<gene>
    <name evidence="1" type="ORF">ACH5RR_041145</name>
</gene>